<dbReference type="EMBL" id="JAFEMO010000014">
    <property type="protein sequence ID" value="KAH7547932.1"/>
    <property type="molecule type" value="Genomic_DNA"/>
</dbReference>
<sequence length="527" mass="59724">MNLSSSSVQSSQKGVSFSELSEPGFLLPGFWHWCRVFENSGAAYAAAQGLGAAKAAAQRLGYRLGGRPAPRLRLAAFSNIRTYFLDDAQVTMELIGNDESGNAPKCCYSMDMSKDFTSSSVFSESSQGKITVEGKILNKFDMILHQDSIEKNEKLSSERKTRYRTKSRPMKLTAYGGKCQIFQDAFLEANEVFVSFKQEIEKMAKSIKELNKQNLLLKRKCEKSDITLMEIEDEWRGENLNIQKYIPITRKPFLSSLFESSSSMDEKSNKYGIGGVVDTSKADKSMWLMKCPALVSRSLHNPPSSSSPDEPTRPVAKVILSIDPLHSTDDSSSTQFTMELIGNECGNAPKRYSMDMSKDVIPMSVFSESSQGKFSIEGKILNKFDMRLHQDSMENYEKLCRERTNKYMTKSRQIQVIDNDKGLLMRPMPGMLIPTTFSESKKKPPTKGSDVKRTRRDRGEMEDIMFKLFERQSNWTLRQLIQETDQPEQFLKDILKDLCVYNNKGTNQGSYELKPEYKKAADEPTSK</sequence>
<dbReference type="PANTHER" id="PTHR10445:SF2">
    <property type="entry name" value="TRANSCRIPTION INITIATION FACTOR IIF, BETA SUBUNIT"/>
    <property type="match status" value="1"/>
</dbReference>
<evidence type="ECO:0000259" key="10">
    <source>
        <dbReference type="Pfam" id="PF02270"/>
    </source>
</evidence>
<comment type="caution">
    <text evidence="11">The sequence shown here is derived from an EMBL/GenBank/DDBJ whole genome shotgun (WGS) entry which is preliminary data.</text>
</comment>
<evidence type="ECO:0000256" key="6">
    <source>
        <dbReference type="ARBA" id="ARBA00023163"/>
    </source>
</evidence>
<comment type="similarity">
    <text evidence="3">Belongs to the taxilin family.</text>
</comment>
<evidence type="ECO:0000256" key="8">
    <source>
        <dbReference type="SAM" id="Coils"/>
    </source>
</evidence>
<dbReference type="PANTHER" id="PTHR10445">
    <property type="entry name" value="GENERAL TRANSCRIPTION FACTOR IIF SUBUNIT 2"/>
    <property type="match status" value="1"/>
</dbReference>
<keyword evidence="12" id="KW-1185">Reference proteome</keyword>
<evidence type="ECO:0000313" key="11">
    <source>
        <dbReference type="EMBL" id="KAH7547932.1"/>
    </source>
</evidence>
<evidence type="ECO:0000256" key="9">
    <source>
        <dbReference type="SAM" id="MobiDB-lite"/>
    </source>
</evidence>
<protein>
    <recommendedName>
        <fullName evidence="10">TFIIF beta subunit HTH domain-containing protein</fullName>
    </recommendedName>
</protein>
<gene>
    <name evidence="11" type="ORF">JRO89_XS14G0040900</name>
</gene>
<keyword evidence="8" id="KW-0175">Coiled coil</keyword>
<dbReference type="SUPFAM" id="SSF46785">
    <property type="entry name" value="Winged helix' DNA-binding domain"/>
    <property type="match status" value="1"/>
</dbReference>
<evidence type="ECO:0000256" key="2">
    <source>
        <dbReference type="ARBA" id="ARBA00009543"/>
    </source>
</evidence>
<feature type="region of interest" description="Disordered" evidence="9">
    <location>
        <begin position="505"/>
        <end position="527"/>
    </location>
</feature>
<evidence type="ECO:0000256" key="1">
    <source>
        <dbReference type="ARBA" id="ARBA00004123"/>
    </source>
</evidence>
<feature type="region of interest" description="Disordered" evidence="9">
    <location>
        <begin position="434"/>
        <end position="457"/>
    </location>
</feature>
<dbReference type="InterPro" id="IPR011039">
    <property type="entry name" value="TFIIF_interaction"/>
</dbReference>
<dbReference type="SUPFAM" id="SSF50916">
    <property type="entry name" value="Rap30/74 interaction domains"/>
    <property type="match status" value="1"/>
</dbReference>
<dbReference type="Proteomes" id="UP000827721">
    <property type="component" value="Unassembled WGS sequence"/>
</dbReference>
<dbReference type="Pfam" id="PF02270">
    <property type="entry name" value="TFIIF_beta"/>
    <property type="match status" value="1"/>
</dbReference>
<feature type="compositionally biased region" description="Basic and acidic residues" evidence="9">
    <location>
        <begin position="513"/>
        <end position="527"/>
    </location>
</feature>
<name>A0ABQ8H3R4_9ROSI</name>
<dbReference type="Pfam" id="PF09728">
    <property type="entry name" value="Taxilin"/>
    <property type="match status" value="1"/>
</dbReference>
<dbReference type="CDD" id="cd07980">
    <property type="entry name" value="TFIIF_beta"/>
    <property type="match status" value="1"/>
</dbReference>
<dbReference type="InterPro" id="IPR036388">
    <property type="entry name" value="WH-like_DNA-bd_sf"/>
</dbReference>
<comment type="subcellular location">
    <subcellularLocation>
        <location evidence="1">Nucleus</location>
    </subcellularLocation>
</comment>
<evidence type="ECO:0000256" key="4">
    <source>
        <dbReference type="ARBA" id="ARBA00023015"/>
    </source>
</evidence>
<accession>A0ABQ8H3R4</accession>
<keyword evidence="6" id="KW-0804">Transcription</keyword>
<feature type="coiled-coil region" evidence="8">
    <location>
        <begin position="193"/>
        <end position="220"/>
    </location>
</feature>
<organism evidence="11 12">
    <name type="scientific">Xanthoceras sorbifolium</name>
    <dbReference type="NCBI Taxonomy" id="99658"/>
    <lineage>
        <taxon>Eukaryota</taxon>
        <taxon>Viridiplantae</taxon>
        <taxon>Streptophyta</taxon>
        <taxon>Embryophyta</taxon>
        <taxon>Tracheophyta</taxon>
        <taxon>Spermatophyta</taxon>
        <taxon>Magnoliopsida</taxon>
        <taxon>eudicotyledons</taxon>
        <taxon>Gunneridae</taxon>
        <taxon>Pentapetalae</taxon>
        <taxon>rosids</taxon>
        <taxon>malvids</taxon>
        <taxon>Sapindales</taxon>
        <taxon>Sapindaceae</taxon>
        <taxon>Xanthoceroideae</taxon>
        <taxon>Xanthoceras</taxon>
    </lineage>
</organism>
<evidence type="ECO:0000256" key="3">
    <source>
        <dbReference type="ARBA" id="ARBA00009550"/>
    </source>
</evidence>
<evidence type="ECO:0000256" key="7">
    <source>
        <dbReference type="ARBA" id="ARBA00023242"/>
    </source>
</evidence>
<evidence type="ECO:0000256" key="5">
    <source>
        <dbReference type="ARBA" id="ARBA00023125"/>
    </source>
</evidence>
<reference evidence="11 12" key="1">
    <citation type="submission" date="2021-02" db="EMBL/GenBank/DDBJ databases">
        <title>Plant Genome Project.</title>
        <authorList>
            <person name="Zhang R.-G."/>
        </authorList>
    </citation>
    <scope>NUCLEOTIDE SEQUENCE [LARGE SCALE GENOMIC DNA]</scope>
    <source>
        <tissue evidence="11">Leaves</tissue>
    </source>
</reference>
<dbReference type="Gene3D" id="1.10.10.10">
    <property type="entry name" value="Winged helix-like DNA-binding domain superfamily/Winged helix DNA-binding domain"/>
    <property type="match status" value="1"/>
</dbReference>
<keyword evidence="7" id="KW-0539">Nucleus</keyword>
<dbReference type="InterPro" id="IPR026183">
    <property type="entry name" value="Taxilin_fam"/>
</dbReference>
<dbReference type="InterPro" id="IPR036390">
    <property type="entry name" value="WH_DNA-bd_sf"/>
</dbReference>
<proteinExistence type="inferred from homology"/>
<evidence type="ECO:0000313" key="12">
    <source>
        <dbReference type="Proteomes" id="UP000827721"/>
    </source>
</evidence>
<comment type="similarity">
    <text evidence="2">Belongs to the TFIIF beta subunit family.</text>
</comment>
<keyword evidence="4" id="KW-0805">Transcription regulation</keyword>
<keyword evidence="5" id="KW-0238">DNA-binding</keyword>
<dbReference type="InterPro" id="IPR040450">
    <property type="entry name" value="TFIIF_beta_HTH"/>
</dbReference>
<feature type="domain" description="TFIIF beta subunit HTH" evidence="10">
    <location>
        <begin position="455"/>
        <end position="518"/>
    </location>
</feature>
<dbReference type="InterPro" id="IPR003196">
    <property type="entry name" value="TFIIF_beta"/>
</dbReference>